<gene>
    <name evidence="3" type="ORF">JT25_002200</name>
</gene>
<dbReference type="Gene3D" id="3.30.70.100">
    <property type="match status" value="1"/>
</dbReference>
<evidence type="ECO:0000256" key="1">
    <source>
        <dbReference type="ARBA" id="ARBA00022723"/>
    </source>
</evidence>
<dbReference type="SUPFAM" id="SSF55008">
    <property type="entry name" value="HMA, heavy metal-associated domain"/>
    <property type="match status" value="1"/>
</dbReference>
<dbReference type="EMBL" id="CP014476">
    <property type="protein sequence ID" value="AMK75309.1"/>
    <property type="molecule type" value="Genomic_DNA"/>
</dbReference>
<dbReference type="PROSITE" id="PS50846">
    <property type="entry name" value="HMA_2"/>
    <property type="match status" value="1"/>
</dbReference>
<dbReference type="STRING" id="1538553.JT25_002200"/>
<dbReference type="CDD" id="cd00371">
    <property type="entry name" value="HMA"/>
    <property type="match status" value="1"/>
</dbReference>
<keyword evidence="1" id="KW-0479">Metal-binding</keyword>
<dbReference type="OrthoDB" id="9814359at2"/>
<dbReference type="AlphaFoldDB" id="A0A140E4I5"/>
<dbReference type="GO" id="GO:0046872">
    <property type="term" value="F:metal ion binding"/>
    <property type="evidence" value="ECO:0007669"/>
    <property type="project" value="UniProtKB-KW"/>
</dbReference>
<evidence type="ECO:0000313" key="3">
    <source>
        <dbReference type="EMBL" id="AMK75309.1"/>
    </source>
</evidence>
<feature type="domain" description="HMA" evidence="2">
    <location>
        <begin position="3"/>
        <end position="69"/>
    </location>
</feature>
<dbReference type="InterPro" id="IPR036163">
    <property type="entry name" value="HMA_dom_sf"/>
</dbReference>
<keyword evidence="4" id="KW-1185">Reference proteome</keyword>
<dbReference type="InterPro" id="IPR006121">
    <property type="entry name" value="HMA_dom"/>
</dbReference>
<dbReference type="RefSeq" id="WP_036272073.1">
    <property type="nucleotide sequence ID" value="NZ_CP014476.1"/>
</dbReference>
<sequence length="69" mass="7219">MSESASLTVSGMKCGGCESSIVSKVSAIAGVVTVQASHKDKRVDVEFDPAQTDLDEIEDVITDAGFKVE</sequence>
<evidence type="ECO:0000259" key="2">
    <source>
        <dbReference type="PROSITE" id="PS50846"/>
    </source>
</evidence>
<proteinExistence type="predicted"/>
<name>A0A140E4I5_9GAMM</name>
<evidence type="ECO:0000313" key="4">
    <source>
        <dbReference type="Proteomes" id="UP000030512"/>
    </source>
</evidence>
<reference evidence="3 4" key="1">
    <citation type="journal article" date="2015" name="Environ. Microbiol.">
        <title>Methane oxidation coupled to nitrate reduction under hypoxia by the Gammaproteobacterium Methylomonas denitrificans, sp. nov. type strain FJG1.</title>
        <authorList>
            <person name="Kits K.D."/>
            <person name="Klotz M.G."/>
            <person name="Stein L.Y."/>
        </authorList>
    </citation>
    <scope>NUCLEOTIDE SEQUENCE [LARGE SCALE GENOMIC DNA]</scope>
    <source>
        <strain evidence="3 4">FJG1</strain>
    </source>
</reference>
<dbReference type="FunFam" id="3.30.70.100:FF:000001">
    <property type="entry name" value="ATPase copper transporting beta"/>
    <property type="match status" value="1"/>
</dbReference>
<protein>
    <submittedName>
        <fullName evidence="3">Mercuric reductase</fullName>
    </submittedName>
</protein>
<organism evidence="3 4">
    <name type="scientific">Methylomonas denitrificans</name>
    <dbReference type="NCBI Taxonomy" id="1538553"/>
    <lineage>
        <taxon>Bacteria</taxon>
        <taxon>Pseudomonadati</taxon>
        <taxon>Pseudomonadota</taxon>
        <taxon>Gammaproteobacteria</taxon>
        <taxon>Methylococcales</taxon>
        <taxon>Methylococcaceae</taxon>
        <taxon>Methylomonas</taxon>
    </lineage>
</organism>
<dbReference type="Pfam" id="PF00403">
    <property type="entry name" value="HMA"/>
    <property type="match status" value="1"/>
</dbReference>
<dbReference type="Proteomes" id="UP000030512">
    <property type="component" value="Chromosome"/>
</dbReference>
<accession>A0A140E4I5</accession>
<dbReference type="KEGG" id="mdn:JT25_002200"/>